<dbReference type="PANTHER" id="PTHR47723">
    <property type="entry name" value="OS05G0353850 PROTEIN"/>
    <property type="match status" value="1"/>
</dbReference>
<organism evidence="1 2">
    <name type="scientific">Hevea brasiliensis</name>
    <name type="common">Para rubber tree</name>
    <name type="synonym">Siphonia brasiliensis</name>
    <dbReference type="NCBI Taxonomy" id="3981"/>
    <lineage>
        <taxon>Eukaryota</taxon>
        <taxon>Viridiplantae</taxon>
        <taxon>Streptophyta</taxon>
        <taxon>Embryophyta</taxon>
        <taxon>Tracheophyta</taxon>
        <taxon>Spermatophyta</taxon>
        <taxon>Magnoliopsida</taxon>
        <taxon>eudicotyledons</taxon>
        <taxon>Gunneridae</taxon>
        <taxon>Pentapetalae</taxon>
        <taxon>rosids</taxon>
        <taxon>fabids</taxon>
        <taxon>Malpighiales</taxon>
        <taxon>Euphorbiaceae</taxon>
        <taxon>Crotonoideae</taxon>
        <taxon>Micrandreae</taxon>
        <taxon>Hevea</taxon>
    </lineage>
</organism>
<proteinExistence type="predicted"/>
<dbReference type="EMBL" id="JAAGAX010000003">
    <property type="protein sequence ID" value="KAF2321396.1"/>
    <property type="molecule type" value="Genomic_DNA"/>
</dbReference>
<dbReference type="InterPro" id="IPR012337">
    <property type="entry name" value="RNaseH-like_sf"/>
</dbReference>
<dbReference type="InterPro" id="IPR053151">
    <property type="entry name" value="RNase_H-like"/>
</dbReference>
<keyword evidence="2" id="KW-1185">Reference proteome</keyword>
<evidence type="ECO:0000313" key="2">
    <source>
        <dbReference type="Proteomes" id="UP000467840"/>
    </source>
</evidence>
<dbReference type="InterPro" id="IPR044730">
    <property type="entry name" value="RNase_H-like_dom_plant"/>
</dbReference>
<accession>A0A6A6N9Z0</accession>
<protein>
    <recommendedName>
        <fullName evidence="3">RNase H type-1 domain-containing protein</fullName>
    </recommendedName>
</protein>
<evidence type="ECO:0000313" key="1">
    <source>
        <dbReference type="EMBL" id="KAF2321396.1"/>
    </source>
</evidence>
<sequence>MEATSAAAPELALATASPRCHKAGDAQGYLRQPCKHVQPPCAIQSSRAQPDLLHFSAAGSHYTSNEECRSPDGEPSAHLQQDSSSSFVMALQEECRDHGGYILCVFSCPSRNKDLNIAELLAIAKALELSVQLLDRVGCASSILVELDSKIALSWINNPWRLSSILNCLQILHNVSFIHTLQEANSITDDLDRQGVDQKRFYCLLVIVY</sequence>
<dbReference type="Gene3D" id="3.30.420.10">
    <property type="entry name" value="Ribonuclease H-like superfamily/Ribonuclease H"/>
    <property type="match status" value="1"/>
</dbReference>
<dbReference type="PANTHER" id="PTHR47723:SF22">
    <property type="entry name" value="RNASE H TYPE-1 DOMAIN-CONTAINING PROTEIN"/>
    <property type="match status" value="1"/>
</dbReference>
<dbReference type="Proteomes" id="UP000467840">
    <property type="component" value="Chromosome 10"/>
</dbReference>
<dbReference type="InterPro" id="IPR036397">
    <property type="entry name" value="RNaseH_sf"/>
</dbReference>
<dbReference type="CDD" id="cd06222">
    <property type="entry name" value="RNase_H_like"/>
    <property type="match status" value="1"/>
</dbReference>
<dbReference type="SUPFAM" id="SSF53098">
    <property type="entry name" value="Ribonuclease H-like"/>
    <property type="match status" value="1"/>
</dbReference>
<name>A0A6A6N9Z0_HEVBR</name>
<reference evidence="1 2" key="1">
    <citation type="journal article" date="2020" name="Mol. Plant">
        <title>The Chromosome-Based Rubber Tree Genome Provides New Insights into Spurge Genome Evolution and Rubber Biosynthesis.</title>
        <authorList>
            <person name="Liu J."/>
            <person name="Shi C."/>
            <person name="Shi C.C."/>
            <person name="Li W."/>
            <person name="Zhang Q.J."/>
            <person name="Zhang Y."/>
            <person name="Li K."/>
            <person name="Lu H.F."/>
            <person name="Shi C."/>
            <person name="Zhu S.T."/>
            <person name="Xiao Z.Y."/>
            <person name="Nan H."/>
            <person name="Yue Y."/>
            <person name="Zhu X.G."/>
            <person name="Wu Y."/>
            <person name="Hong X.N."/>
            <person name="Fan G.Y."/>
            <person name="Tong Y."/>
            <person name="Zhang D."/>
            <person name="Mao C.L."/>
            <person name="Liu Y.L."/>
            <person name="Hao S.J."/>
            <person name="Liu W.Q."/>
            <person name="Lv M.Q."/>
            <person name="Zhang H.B."/>
            <person name="Liu Y."/>
            <person name="Hu-Tang G.R."/>
            <person name="Wang J.P."/>
            <person name="Wang J.H."/>
            <person name="Sun Y.H."/>
            <person name="Ni S.B."/>
            <person name="Chen W.B."/>
            <person name="Zhang X.C."/>
            <person name="Jiao Y.N."/>
            <person name="Eichler E.E."/>
            <person name="Li G.H."/>
            <person name="Liu X."/>
            <person name="Gao L.Z."/>
        </authorList>
    </citation>
    <scope>NUCLEOTIDE SEQUENCE [LARGE SCALE GENOMIC DNA]</scope>
    <source>
        <strain evidence="2">cv. GT1</strain>
        <tissue evidence="1">Leaf</tissue>
    </source>
</reference>
<comment type="caution">
    <text evidence="1">The sequence shown here is derived from an EMBL/GenBank/DDBJ whole genome shotgun (WGS) entry which is preliminary data.</text>
</comment>
<gene>
    <name evidence="1" type="ORF">GH714_040985</name>
</gene>
<dbReference type="AlphaFoldDB" id="A0A6A6N9Z0"/>
<evidence type="ECO:0008006" key="3">
    <source>
        <dbReference type="Google" id="ProtNLM"/>
    </source>
</evidence>
<dbReference type="GO" id="GO:0003676">
    <property type="term" value="F:nucleic acid binding"/>
    <property type="evidence" value="ECO:0007669"/>
    <property type="project" value="InterPro"/>
</dbReference>